<name>A0A1U7HNV3_9CYAN</name>
<dbReference type="InterPro" id="IPR011990">
    <property type="entry name" value="TPR-like_helical_dom_sf"/>
</dbReference>
<comment type="caution">
    <text evidence="1">The sequence shown here is derived from an EMBL/GenBank/DDBJ whole genome shotgun (WGS) entry which is preliminary data.</text>
</comment>
<dbReference type="AlphaFoldDB" id="A0A1U7HNV3"/>
<dbReference type="RefSeq" id="WP_073598674.1">
    <property type="nucleotide sequence ID" value="NZ_MRCB01000004.1"/>
</dbReference>
<dbReference type="STRING" id="1921803.NIES593_05800"/>
<sequence>MTDSATSLLENGIERYKAGEKPEDLIPVFQDICDRASKNAAAWSSLAWLYLLTDKPKLALKAAQKSVKLDSRAPQARINLSVAMLETGTAGVRQHIEAAQQMMSLDAQIRQDIEENIEDGLTRKPDWKSLERVKSWLLTS</sequence>
<evidence type="ECO:0000313" key="2">
    <source>
        <dbReference type="Proteomes" id="UP000186868"/>
    </source>
</evidence>
<protein>
    <recommendedName>
        <fullName evidence="3">TPR repeat-containing protein</fullName>
    </recommendedName>
</protein>
<organism evidence="1 2">
    <name type="scientific">Hydrococcus rivularis NIES-593</name>
    <dbReference type="NCBI Taxonomy" id="1921803"/>
    <lineage>
        <taxon>Bacteria</taxon>
        <taxon>Bacillati</taxon>
        <taxon>Cyanobacteriota</taxon>
        <taxon>Cyanophyceae</taxon>
        <taxon>Pleurocapsales</taxon>
        <taxon>Hydrococcaceae</taxon>
        <taxon>Hydrococcus</taxon>
    </lineage>
</organism>
<dbReference type="EMBL" id="MRCB01000004">
    <property type="protein sequence ID" value="OKH25266.1"/>
    <property type="molecule type" value="Genomic_DNA"/>
</dbReference>
<gene>
    <name evidence="1" type="ORF">NIES593_05800</name>
</gene>
<dbReference type="Gene3D" id="1.25.40.10">
    <property type="entry name" value="Tetratricopeptide repeat domain"/>
    <property type="match status" value="1"/>
</dbReference>
<evidence type="ECO:0000313" key="1">
    <source>
        <dbReference type="EMBL" id="OKH25266.1"/>
    </source>
</evidence>
<dbReference type="SUPFAM" id="SSF48452">
    <property type="entry name" value="TPR-like"/>
    <property type="match status" value="1"/>
</dbReference>
<accession>A0A1U7HNV3</accession>
<keyword evidence="2" id="KW-1185">Reference proteome</keyword>
<reference evidence="1 2" key="1">
    <citation type="submission" date="2016-11" db="EMBL/GenBank/DDBJ databases">
        <title>Draft Genome Sequences of Nine Cyanobacterial Strains from Diverse Habitats.</title>
        <authorList>
            <person name="Zhu T."/>
            <person name="Hou S."/>
            <person name="Lu X."/>
            <person name="Hess W.R."/>
        </authorList>
    </citation>
    <scope>NUCLEOTIDE SEQUENCE [LARGE SCALE GENOMIC DNA]</scope>
    <source>
        <strain evidence="1 2">NIES-593</strain>
    </source>
</reference>
<dbReference type="Proteomes" id="UP000186868">
    <property type="component" value="Unassembled WGS sequence"/>
</dbReference>
<dbReference type="OrthoDB" id="423802at2"/>
<evidence type="ECO:0008006" key="3">
    <source>
        <dbReference type="Google" id="ProtNLM"/>
    </source>
</evidence>
<proteinExistence type="predicted"/>